<dbReference type="Pfam" id="PF13746">
    <property type="entry name" value="Fer4_18"/>
    <property type="match status" value="1"/>
</dbReference>
<feature type="transmembrane region" description="Helical" evidence="7">
    <location>
        <begin position="329"/>
        <end position="347"/>
    </location>
</feature>
<keyword evidence="2" id="KW-0004">4Fe-4S</keyword>
<accession>A0ABZ1C7Q6</accession>
<protein>
    <submittedName>
        <fullName evidence="9">Cytochrome c oxidase accessory protein CcoG</fullName>
    </submittedName>
</protein>
<feature type="transmembrane region" description="Helical" evidence="7">
    <location>
        <begin position="39"/>
        <end position="63"/>
    </location>
</feature>
<evidence type="ECO:0000256" key="1">
    <source>
        <dbReference type="ARBA" id="ARBA00022448"/>
    </source>
</evidence>
<dbReference type="SUPFAM" id="SSF54862">
    <property type="entry name" value="4Fe-4S ferredoxins"/>
    <property type="match status" value="1"/>
</dbReference>
<keyword evidence="1" id="KW-0813">Transport</keyword>
<keyword evidence="10" id="KW-1185">Reference proteome</keyword>
<keyword evidence="7" id="KW-0812">Transmembrane</keyword>
<evidence type="ECO:0000256" key="7">
    <source>
        <dbReference type="SAM" id="Phobius"/>
    </source>
</evidence>
<keyword evidence="6" id="KW-0411">Iron-sulfur</keyword>
<gene>
    <name evidence="9" type="primary">ccoG</name>
    <name evidence="9" type="ORF">K1X11_021345</name>
</gene>
<sequence>MSTAPKPNIDSVTTIRDDGSRFFLHPADVKGFFTRHRRWTGLVLIAIYLSLPWINIGGHPAVFLDIAGRRFHLFGLVLAFQDAWLLFFAITGLGFSLFFITALFGRLWCGWACPQTVFLEHVYRRIERWIEGDAVQRRKLDAAPWDSAKATKRIGKQVAFIVVSLIISHLFLAYYVSIPELWSMMHQSPWEHWSAFLFVFIFSGIIYFNFAWFREQLCIVICPYGRLQSALTDDNTMVIGYDAKRGEPRGKPAQSGVGDCIDCNRCVQVCPTGIDIRQGLQLECIGCAACIDACDSVMTKLKRPTGLVRYDSLEGLEGRKTKWLRPRTILYSLLLLAGASVATYAISTVRPASFLVTRMTGAPYIVSDEAVRNQFLVRVVNKQDVSQTFRIALPDLPETVDRSGFTGSLELGPLGEQVVPLVLQVPRDEYNGRFHIQVILYGNGDAYELERQIEFVGPDPRLLKDDAQ</sequence>
<feature type="transmembrane region" description="Helical" evidence="7">
    <location>
        <begin position="83"/>
        <end position="104"/>
    </location>
</feature>
<dbReference type="Proteomes" id="UP000738431">
    <property type="component" value="Chromosome"/>
</dbReference>
<dbReference type="InterPro" id="IPR013783">
    <property type="entry name" value="Ig-like_fold"/>
</dbReference>
<feature type="domain" description="4Fe-4S ferredoxin-type" evidence="8">
    <location>
        <begin position="250"/>
        <end position="279"/>
    </location>
</feature>
<dbReference type="InterPro" id="IPR014116">
    <property type="entry name" value="Cyt_c_oxidase_cbb3_FixG"/>
</dbReference>
<evidence type="ECO:0000313" key="9">
    <source>
        <dbReference type="EMBL" id="WRQ87367.1"/>
    </source>
</evidence>
<proteinExistence type="predicted"/>
<evidence type="ECO:0000313" key="10">
    <source>
        <dbReference type="Proteomes" id="UP000738431"/>
    </source>
</evidence>
<dbReference type="PROSITE" id="PS00198">
    <property type="entry name" value="4FE4S_FER_1"/>
    <property type="match status" value="1"/>
</dbReference>
<dbReference type="PANTHER" id="PTHR30176:SF3">
    <property type="entry name" value="FERREDOXIN-TYPE PROTEIN NAPH"/>
    <property type="match status" value="1"/>
</dbReference>
<evidence type="ECO:0000256" key="5">
    <source>
        <dbReference type="ARBA" id="ARBA00023004"/>
    </source>
</evidence>
<keyword evidence="5" id="KW-0408">Iron</keyword>
<dbReference type="InterPro" id="IPR032879">
    <property type="entry name" value="FixG_C"/>
</dbReference>
<reference evidence="9 10" key="2">
    <citation type="submission" date="2023-12" db="EMBL/GenBank/DDBJ databases">
        <title>Description of an unclassified Opitutus bacterium of Verrucomicrobiota.</title>
        <authorList>
            <person name="Zhang D.-F."/>
        </authorList>
    </citation>
    <scope>NUCLEOTIDE SEQUENCE [LARGE SCALE GENOMIC DNA]</scope>
    <source>
        <strain evidence="9 10">WL0086</strain>
    </source>
</reference>
<keyword evidence="4" id="KW-0249">Electron transport</keyword>
<organism evidence="9 10">
    <name type="scientific">Actomonas aquatica</name>
    <dbReference type="NCBI Taxonomy" id="2866162"/>
    <lineage>
        <taxon>Bacteria</taxon>
        <taxon>Pseudomonadati</taxon>
        <taxon>Verrucomicrobiota</taxon>
        <taxon>Opitutia</taxon>
        <taxon>Opitutales</taxon>
        <taxon>Opitutaceae</taxon>
        <taxon>Actomonas</taxon>
    </lineage>
</organism>
<evidence type="ECO:0000259" key="8">
    <source>
        <dbReference type="PROSITE" id="PS51379"/>
    </source>
</evidence>
<dbReference type="Gene3D" id="3.30.70.20">
    <property type="match status" value="1"/>
</dbReference>
<dbReference type="InterPro" id="IPR017900">
    <property type="entry name" value="4Fe4S_Fe_S_CS"/>
</dbReference>
<evidence type="ECO:0000256" key="3">
    <source>
        <dbReference type="ARBA" id="ARBA00022723"/>
    </source>
</evidence>
<dbReference type="Pfam" id="PF11614">
    <property type="entry name" value="FixG_C"/>
    <property type="match status" value="1"/>
</dbReference>
<evidence type="ECO:0000256" key="2">
    <source>
        <dbReference type="ARBA" id="ARBA00022485"/>
    </source>
</evidence>
<evidence type="ECO:0000256" key="4">
    <source>
        <dbReference type="ARBA" id="ARBA00022982"/>
    </source>
</evidence>
<keyword evidence="7" id="KW-0472">Membrane</keyword>
<dbReference type="EMBL" id="CP139781">
    <property type="protein sequence ID" value="WRQ87367.1"/>
    <property type="molecule type" value="Genomic_DNA"/>
</dbReference>
<dbReference type="Pfam" id="PF12801">
    <property type="entry name" value="Fer4_5"/>
    <property type="match status" value="1"/>
</dbReference>
<dbReference type="RefSeq" id="WP_221029220.1">
    <property type="nucleotide sequence ID" value="NZ_CP139781.1"/>
</dbReference>
<evidence type="ECO:0000256" key="6">
    <source>
        <dbReference type="ARBA" id="ARBA00023014"/>
    </source>
</evidence>
<keyword evidence="7" id="KW-1133">Transmembrane helix</keyword>
<name>A0ABZ1C7Q6_9BACT</name>
<dbReference type="Gene3D" id="2.60.40.10">
    <property type="entry name" value="Immunoglobulins"/>
    <property type="match status" value="1"/>
</dbReference>
<dbReference type="InterPro" id="IPR051684">
    <property type="entry name" value="Electron_Trans/Redox"/>
</dbReference>
<dbReference type="PANTHER" id="PTHR30176">
    <property type="entry name" value="FERREDOXIN-TYPE PROTEIN NAPH"/>
    <property type="match status" value="1"/>
</dbReference>
<dbReference type="PROSITE" id="PS51379">
    <property type="entry name" value="4FE4S_FER_2"/>
    <property type="match status" value="1"/>
</dbReference>
<dbReference type="InterPro" id="IPR017896">
    <property type="entry name" value="4Fe4S_Fe-S-bd"/>
</dbReference>
<keyword evidence="3" id="KW-0479">Metal-binding</keyword>
<reference evidence="9 10" key="1">
    <citation type="submission" date="2021-08" db="EMBL/GenBank/DDBJ databases">
        <authorList>
            <person name="Zhang D."/>
            <person name="Zhang A."/>
            <person name="Wang L."/>
        </authorList>
    </citation>
    <scope>NUCLEOTIDE SEQUENCE [LARGE SCALE GENOMIC DNA]</scope>
    <source>
        <strain evidence="9 10">WL0086</strain>
    </source>
</reference>
<feature type="transmembrane region" description="Helical" evidence="7">
    <location>
        <begin position="158"/>
        <end position="178"/>
    </location>
</feature>
<feature type="transmembrane region" description="Helical" evidence="7">
    <location>
        <begin position="190"/>
        <end position="210"/>
    </location>
</feature>
<dbReference type="NCBIfam" id="TIGR02745">
    <property type="entry name" value="ccoG_rdxA_fixG"/>
    <property type="match status" value="1"/>
</dbReference>